<dbReference type="PROSITE" id="PS51257">
    <property type="entry name" value="PROKAR_LIPOPROTEIN"/>
    <property type="match status" value="1"/>
</dbReference>
<evidence type="ECO:0000313" key="2">
    <source>
        <dbReference type="EMBL" id="MCY0386254.1"/>
    </source>
</evidence>
<dbReference type="RefSeq" id="WP_267845584.1">
    <property type="nucleotide sequence ID" value="NZ_JAPMXC010000001.1"/>
</dbReference>
<sequence>MTSSLRRAALAFSTVCVLGAGCSTMAGTTEGAVPSASATVAGGPPPAPGVPGDPDAGAVETLMLIRHGEKPARGLGQLSCQGLNRALALPYVIEARYGRPDLIVAPDPAHQKHDLGIAYDYVRPLATVEPTAIYFGLPISASLGFAQVDELRAMLLAPAYRRATVLVAGEHRMMEVLARRLVVDAGGAAGSVPRWDGADYDSIYTLRIVRRAGRVEVSFDVGHEGLDGRSARCPGA</sequence>
<dbReference type="EMBL" id="JAPMXC010000001">
    <property type="protein sequence ID" value="MCY0386254.1"/>
    <property type="molecule type" value="Genomic_DNA"/>
</dbReference>
<keyword evidence="3" id="KW-1185">Reference proteome</keyword>
<organism evidence="2 3">
    <name type="scientific">Robbsia betulipollinis</name>
    <dbReference type="NCBI Taxonomy" id="2981849"/>
    <lineage>
        <taxon>Bacteria</taxon>
        <taxon>Pseudomonadati</taxon>
        <taxon>Pseudomonadota</taxon>
        <taxon>Betaproteobacteria</taxon>
        <taxon>Burkholderiales</taxon>
        <taxon>Burkholderiaceae</taxon>
        <taxon>Robbsia</taxon>
    </lineage>
</organism>
<proteinExistence type="predicted"/>
<comment type="caution">
    <text evidence="2">The sequence shown here is derived from an EMBL/GenBank/DDBJ whole genome shotgun (WGS) entry which is preliminary data.</text>
</comment>
<name>A0ABT3ZI99_9BURK</name>
<evidence type="ECO:0000256" key="1">
    <source>
        <dbReference type="SAM" id="SignalP"/>
    </source>
</evidence>
<feature type="chain" id="PRO_5046311487" evidence="1">
    <location>
        <begin position="27"/>
        <end position="236"/>
    </location>
</feature>
<keyword evidence="1" id="KW-0732">Signal</keyword>
<protein>
    <submittedName>
        <fullName evidence="2">Histidine phosphatase family protein</fullName>
    </submittedName>
</protein>
<reference evidence="2" key="1">
    <citation type="submission" date="2022-11" db="EMBL/GenBank/DDBJ databases">
        <title>Robbsia betulipollinis sp. nov., isolated from pollen of birch (Betula pendula).</title>
        <authorList>
            <person name="Shi H."/>
            <person name="Ambika Manirajan B."/>
            <person name="Ratering S."/>
            <person name="Geissler-Plaum R."/>
            <person name="Schnell S."/>
        </authorList>
    </citation>
    <scope>NUCLEOTIDE SEQUENCE</scope>
    <source>
        <strain evidence="2">Bb-Pol-6</strain>
    </source>
</reference>
<evidence type="ECO:0000313" key="3">
    <source>
        <dbReference type="Proteomes" id="UP001082899"/>
    </source>
</evidence>
<accession>A0ABT3ZI99</accession>
<dbReference type="Proteomes" id="UP001082899">
    <property type="component" value="Unassembled WGS sequence"/>
</dbReference>
<gene>
    <name evidence="2" type="ORF">OVY01_03120</name>
</gene>
<feature type="signal peptide" evidence="1">
    <location>
        <begin position="1"/>
        <end position="26"/>
    </location>
</feature>